<dbReference type="OrthoDB" id="7477053at2759"/>
<accession>A0A6J2JCF3</accession>
<feature type="signal peptide" evidence="1">
    <location>
        <begin position="1"/>
        <end position="21"/>
    </location>
</feature>
<gene>
    <name evidence="3" type="primary">LOC114240719</name>
</gene>
<dbReference type="AlphaFoldDB" id="A0A6J2JCF3"/>
<evidence type="ECO:0000313" key="3">
    <source>
        <dbReference type="RefSeq" id="XP_028027175.1"/>
    </source>
</evidence>
<evidence type="ECO:0000313" key="2">
    <source>
        <dbReference type="Proteomes" id="UP000504629"/>
    </source>
</evidence>
<dbReference type="Proteomes" id="UP000504629">
    <property type="component" value="Unplaced"/>
</dbReference>
<reference evidence="3" key="1">
    <citation type="submission" date="2025-08" db="UniProtKB">
        <authorList>
            <consortium name="RefSeq"/>
        </authorList>
    </citation>
    <scope>IDENTIFICATION</scope>
    <source>
        <tissue evidence="3">Silk gland</tissue>
    </source>
</reference>
<keyword evidence="2" id="KW-1185">Reference proteome</keyword>
<feature type="chain" id="PRO_5026772717" evidence="1">
    <location>
        <begin position="22"/>
        <end position="213"/>
    </location>
</feature>
<sequence length="213" mass="25754">MEVSLLFTMWFLATCTTPTHSKTIAIKDHSFVGEDLTLTEELARRMGLNATFNPPMIKEIDIGLPEYLTIDESAYINRTLRRTGYDNENDPHEYTLNFKILDMMRQDVYYTQFRVGHLHRKLKRYFTSPDFRLSYIFGKLDEWLYDMKVIWTVASKTREFNNDEKLRRFRVYKQMLYYTHMLRRNVDITYTVEDLIKIHNEIYQKRKKLLDSD</sequence>
<dbReference type="GeneID" id="114240719"/>
<dbReference type="RefSeq" id="XP_028027175.1">
    <property type="nucleotide sequence ID" value="XM_028171374.1"/>
</dbReference>
<keyword evidence="1" id="KW-0732">Signal</keyword>
<protein>
    <submittedName>
        <fullName evidence="3">Uncharacterized protein LOC114240719</fullName>
    </submittedName>
</protein>
<name>A0A6J2JCF3_BOMMA</name>
<organism evidence="2 3">
    <name type="scientific">Bombyx mandarina</name>
    <name type="common">Wild silk moth</name>
    <name type="synonym">Wild silkworm</name>
    <dbReference type="NCBI Taxonomy" id="7092"/>
    <lineage>
        <taxon>Eukaryota</taxon>
        <taxon>Metazoa</taxon>
        <taxon>Ecdysozoa</taxon>
        <taxon>Arthropoda</taxon>
        <taxon>Hexapoda</taxon>
        <taxon>Insecta</taxon>
        <taxon>Pterygota</taxon>
        <taxon>Neoptera</taxon>
        <taxon>Endopterygota</taxon>
        <taxon>Lepidoptera</taxon>
        <taxon>Glossata</taxon>
        <taxon>Ditrysia</taxon>
        <taxon>Bombycoidea</taxon>
        <taxon>Bombycidae</taxon>
        <taxon>Bombycinae</taxon>
        <taxon>Bombyx</taxon>
    </lineage>
</organism>
<dbReference type="KEGG" id="bman:114240719"/>
<proteinExistence type="predicted"/>
<evidence type="ECO:0000256" key="1">
    <source>
        <dbReference type="SAM" id="SignalP"/>
    </source>
</evidence>